<evidence type="ECO:0000256" key="1">
    <source>
        <dbReference type="SAM" id="SignalP"/>
    </source>
</evidence>
<feature type="chain" id="PRO_5043140266" evidence="1">
    <location>
        <begin position="17"/>
        <end position="176"/>
    </location>
</feature>
<reference evidence="2 3" key="2">
    <citation type="submission" date="2018-11" db="EMBL/GenBank/DDBJ databases">
        <authorList>
            <consortium name="Pathogen Informatics"/>
        </authorList>
    </citation>
    <scope>NUCLEOTIDE SEQUENCE [LARGE SCALE GENOMIC DNA]</scope>
</reference>
<reference evidence="4" key="1">
    <citation type="submission" date="2016-06" db="UniProtKB">
        <authorList>
            <consortium name="WormBaseParasite"/>
        </authorList>
    </citation>
    <scope>IDENTIFICATION</scope>
</reference>
<accession>A0A183IWX2</accession>
<keyword evidence="3" id="KW-1185">Reference proteome</keyword>
<organism evidence="4">
    <name type="scientific">Soboliphyme baturini</name>
    <dbReference type="NCBI Taxonomy" id="241478"/>
    <lineage>
        <taxon>Eukaryota</taxon>
        <taxon>Metazoa</taxon>
        <taxon>Ecdysozoa</taxon>
        <taxon>Nematoda</taxon>
        <taxon>Enoplea</taxon>
        <taxon>Dorylaimia</taxon>
        <taxon>Dioctophymatida</taxon>
        <taxon>Dioctophymatoidea</taxon>
        <taxon>Soboliphymatidae</taxon>
        <taxon>Soboliphyme</taxon>
    </lineage>
</organism>
<feature type="signal peptide" evidence="1">
    <location>
        <begin position="1"/>
        <end position="16"/>
    </location>
</feature>
<evidence type="ECO:0000313" key="4">
    <source>
        <dbReference type="WBParaSite" id="SBAD_0000842001-mRNA-1"/>
    </source>
</evidence>
<proteinExistence type="predicted"/>
<keyword evidence="1" id="KW-0732">Signal</keyword>
<protein>
    <submittedName>
        <fullName evidence="2 4">Uncharacterized protein</fullName>
    </submittedName>
</protein>
<name>A0A183IWX2_9BILA</name>
<evidence type="ECO:0000313" key="3">
    <source>
        <dbReference type="Proteomes" id="UP000270296"/>
    </source>
</evidence>
<dbReference type="Proteomes" id="UP000270296">
    <property type="component" value="Unassembled WGS sequence"/>
</dbReference>
<dbReference type="AlphaFoldDB" id="A0A183IWX2"/>
<evidence type="ECO:0000313" key="2">
    <source>
        <dbReference type="EMBL" id="VDP15407.1"/>
    </source>
</evidence>
<dbReference type="WBParaSite" id="SBAD_0000842001-mRNA-1">
    <property type="protein sequence ID" value="SBAD_0000842001-mRNA-1"/>
    <property type="gene ID" value="SBAD_0000842001"/>
</dbReference>
<dbReference type="EMBL" id="UZAM01011274">
    <property type="protein sequence ID" value="VDP15407.1"/>
    <property type="molecule type" value="Genomic_DNA"/>
</dbReference>
<gene>
    <name evidence="2" type="ORF">SBAD_LOCUS8119</name>
</gene>
<sequence length="176" mass="20165">MLRFFALLLLVGYLEARTIGDTIEGGTSDTMDESQSIKVNVGPGGGLLNLKQPGCTTCVEGQPIPYRSGNLFKYQSNSLCQYLYHSLFRCPFNSLFQCPSYSLFRCLFNSLSQCPSYSLFLSHNLFLSLNLFLSHNLFLLHNLFPLYNLFQLQLDQDRSWHLHAQLVAVIKVRLWR</sequence>